<proteinExistence type="inferred from homology"/>
<evidence type="ECO:0000313" key="5">
    <source>
        <dbReference type="EMBL" id="GAK61225.1"/>
    </source>
</evidence>
<evidence type="ECO:0000256" key="2">
    <source>
        <dbReference type="ARBA" id="ARBA00022603"/>
    </source>
</evidence>
<dbReference type="HOGENOM" id="CLU_007795_1_0_0"/>
<evidence type="ECO:0000256" key="3">
    <source>
        <dbReference type="ARBA" id="ARBA00022679"/>
    </source>
</evidence>
<evidence type="ECO:0000313" key="6">
    <source>
        <dbReference type="Proteomes" id="UP000030661"/>
    </source>
</evidence>
<evidence type="ECO:0000259" key="4">
    <source>
        <dbReference type="Pfam" id="PF01555"/>
    </source>
</evidence>
<protein>
    <submittedName>
        <fullName evidence="5">Adenine-specific DNA methylase</fullName>
    </submittedName>
</protein>
<dbReference type="Proteomes" id="UP000030661">
    <property type="component" value="Unassembled WGS sequence"/>
</dbReference>
<dbReference type="GO" id="GO:0032259">
    <property type="term" value="P:methylation"/>
    <property type="evidence" value="ECO:0007669"/>
    <property type="project" value="UniProtKB-KW"/>
</dbReference>
<dbReference type="STRING" id="1499967.U27_01124"/>
<keyword evidence="6" id="KW-1185">Reference proteome</keyword>
<dbReference type="InterPro" id="IPR002052">
    <property type="entry name" value="DNA_methylase_N6_adenine_CS"/>
</dbReference>
<sequence>MNSKCDSLREIVITFDRNKRVPLDVHMWWARRYDRLMRGMLLSALACPVENISQLESRAISFRGKVILDPFAGSGTTIVEALRLGCQPIGIDLNPVAWWIMQNRLLRVDLTVLDEIVEEIFDQCLNEIGYLYQTICPKCLSKLPAKTYIWGWLIQCPECKRDIRVLPTIQIASGKKEDILICPKCGRLHEAGLQSCICTTCGTDLQKITSTYHRSNVTCLYCDYTFKLASVVKENTQKLHREMLLIELLCSKCGRIFKKPDQEDLDLIEQGKILFSKNQNTAFLPDVQIQPIPANLKNLGYYSYMDLFSKRQLIVLSTILKAIDRIEIEALQDTALILFSRLLDYNSMFCLYNSKTGNQSTFARYSLTPISISSEINPFLIDNRGSWKNQYFQYLRPAKKQLLHDSSSQIADRDFGWPHVKFIQNFSELTQDSVLLECSSALNLPLPDNSIDAVVTDPPYFDNINYSFLSDFFYVWLQLILSKRYKAFSQSTTPKEKEIIVDRFKKKGGDNYTTDLRKAFLEMARVLKQDAPLVYIFQTMSIESFKMTLEWTLEAGFYIDAICHVDFSKNRIFKQSFKNQLLEVSAVFYCYKRGGRVSLNWESFQKDLIRHLNSIFAELSDISYEKTSDIIWSEFIRKFSLSYPHIYNYDKSRVTISEAVNWLISLINITPGPNVDLTILSKIQTIRNQVSQGEIDQDGTENIARLLKATVPSIETQRITDELKSQLGENLWNKLESQTQKFLVSAEYNYQLFKGKDLDFGLTAVAFTKPLESELRLKFCRHLAQYIDSNALNSQSLKAGNFFVNTGKLNKGELELGKIEHLLRSICLIENNALAHYVKSLPIKTANYVKNILPDIIKKFRENGRNAGAHIELVNQEVVDSLRSIVLDRETHLQHWIRM</sequence>
<dbReference type="InterPro" id="IPR029063">
    <property type="entry name" value="SAM-dependent_MTases_sf"/>
</dbReference>
<dbReference type="AlphaFoldDB" id="A0A081C9H0"/>
<dbReference type="GO" id="GO:0008170">
    <property type="term" value="F:N-methyltransferase activity"/>
    <property type="evidence" value="ECO:0007669"/>
    <property type="project" value="InterPro"/>
</dbReference>
<keyword evidence="3" id="KW-0808">Transferase</keyword>
<comment type="similarity">
    <text evidence="1">Belongs to the N(4)/N(6)-methyltransferase family.</text>
</comment>
<accession>A0A081C9H0</accession>
<dbReference type="InterPro" id="IPR002941">
    <property type="entry name" value="DNA_methylase_N4/N6"/>
</dbReference>
<dbReference type="GO" id="GO:0003677">
    <property type="term" value="F:DNA binding"/>
    <property type="evidence" value="ECO:0007669"/>
    <property type="project" value="InterPro"/>
</dbReference>
<feature type="domain" description="DNA methylase N-4/N-6" evidence="4">
    <location>
        <begin position="58"/>
        <end position="95"/>
    </location>
</feature>
<dbReference type="Gene3D" id="3.40.50.150">
    <property type="entry name" value="Vaccinia Virus protein VP39"/>
    <property type="match status" value="2"/>
</dbReference>
<reference evidence="5" key="1">
    <citation type="journal article" date="2015" name="PeerJ">
        <title>First genomic representation of candidate bacterial phylum KSB3 points to enhanced environmental sensing as a trigger of wastewater bulking.</title>
        <authorList>
            <person name="Sekiguchi Y."/>
            <person name="Ohashi A."/>
            <person name="Parks D.H."/>
            <person name="Yamauchi T."/>
            <person name="Tyson G.W."/>
            <person name="Hugenholtz P."/>
        </authorList>
    </citation>
    <scope>NUCLEOTIDE SEQUENCE [LARGE SCALE GENOMIC DNA]</scope>
</reference>
<gene>
    <name evidence="5" type="ORF">U27_01124</name>
</gene>
<keyword evidence="2 5" id="KW-0489">Methyltransferase</keyword>
<name>A0A081C9H0_VECG1</name>
<organism evidence="5">
    <name type="scientific">Vecturithrix granuli</name>
    <dbReference type="NCBI Taxonomy" id="1499967"/>
    <lineage>
        <taxon>Bacteria</taxon>
        <taxon>Candidatus Moduliflexota</taxon>
        <taxon>Candidatus Vecturitrichia</taxon>
        <taxon>Candidatus Vecturitrichales</taxon>
        <taxon>Candidatus Vecturitrichaceae</taxon>
        <taxon>Candidatus Vecturithrix</taxon>
    </lineage>
</organism>
<evidence type="ECO:0000256" key="1">
    <source>
        <dbReference type="ARBA" id="ARBA00006594"/>
    </source>
</evidence>
<dbReference type="EMBL" id="DF820477">
    <property type="protein sequence ID" value="GAK61225.1"/>
    <property type="molecule type" value="Genomic_DNA"/>
</dbReference>
<dbReference type="SUPFAM" id="SSF53335">
    <property type="entry name" value="S-adenosyl-L-methionine-dependent methyltransferases"/>
    <property type="match status" value="2"/>
</dbReference>
<dbReference type="PROSITE" id="PS00092">
    <property type="entry name" value="N6_MTASE"/>
    <property type="match status" value="1"/>
</dbReference>
<dbReference type="Pfam" id="PF01555">
    <property type="entry name" value="N6_N4_Mtase"/>
    <property type="match status" value="1"/>
</dbReference>